<comment type="caution">
    <text evidence="1">The sequence shown here is derived from an EMBL/GenBank/DDBJ whole genome shotgun (WGS) entry which is preliminary data.</text>
</comment>
<feature type="non-terminal residue" evidence="1">
    <location>
        <position position="221"/>
    </location>
</feature>
<evidence type="ECO:0000313" key="2">
    <source>
        <dbReference type="Proteomes" id="UP001519460"/>
    </source>
</evidence>
<gene>
    <name evidence="1" type="ORF">BaRGS_00033977</name>
</gene>
<dbReference type="Proteomes" id="UP001519460">
    <property type="component" value="Unassembled WGS sequence"/>
</dbReference>
<evidence type="ECO:0000313" key="1">
    <source>
        <dbReference type="EMBL" id="KAK7474796.1"/>
    </source>
</evidence>
<feature type="non-terminal residue" evidence="1">
    <location>
        <position position="1"/>
    </location>
</feature>
<proteinExistence type="predicted"/>
<dbReference type="AlphaFoldDB" id="A0ABD0JJH8"/>
<sequence length="221" mass="25292">TRRDLFEKRRSGGQNSIHSLGLSDPLIILTEERLLDLLHVFMPCKDLTDLVKVPVKDDYLNVLRATYILLGETPEHLEMYTDIEAKIFEVGDISLKKRISNFNDSRLTPMNVAHTKKALQKCHRHAVDKNVLGRLLYNWVPVNDDYLNVLRATYILLGETPEHVEMHTDIEAKIFEVGDMSLGKRISNFNDSRLTPMIVAHAKEALQKCHEHAVDNNVLAK</sequence>
<accession>A0ABD0JJH8</accession>
<keyword evidence="2" id="KW-1185">Reference proteome</keyword>
<protein>
    <submittedName>
        <fullName evidence="1">Uncharacterized protein</fullName>
    </submittedName>
</protein>
<dbReference type="EMBL" id="JACVVK020000425">
    <property type="protein sequence ID" value="KAK7474796.1"/>
    <property type="molecule type" value="Genomic_DNA"/>
</dbReference>
<organism evidence="1 2">
    <name type="scientific">Batillaria attramentaria</name>
    <dbReference type="NCBI Taxonomy" id="370345"/>
    <lineage>
        <taxon>Eukaryota</taxon>
        <taxon>Metazoa</taxon>
        <taxon>Spiralia</taxon>
        <taxon>Lophotrochozoa</taxon>
        <taxon>Mollusca</taxon>
        <taxon>Gastropoda</taxon>
        <taxon>Caenogastropoda</taxon>
        <taxon>Sorbeoconcha</taxon>
        <taxon>Cerithioidea</taxon>
        <taxon>Batillariidae</taxon>
        <taxon>Batillaria</taxon>
    </lineage>
</organism>
<reference evidence="1 2" key="1">
    <citation type="journal article" date="2023" name="Sci. Data">
        <title>Genome assembly of the Korean intertidal mud-creeper Batillaria attramentaria.</title>
        <authorList>
            <person name="Patra A.K."/>
            <person name="Ho P.T."/>
            <person name="Jun S."/>
            <person name="Lee S.J."/>
            <person name="Kim Y."/>
            <person name="Won Y.J."/>
        </authorList>
    </citation>
    <scope>NUCLEOTIDE SEQUENCE [LARGE SCALE GENOMIC DNA]</scope>
    <source>
        <strain evidence="1">Wonlab-2016</strain>
    </source>
</reference>
<name>A0ABD0JJH8_9CAEN</name>